<dbReference type="RefSeq" id="WP_084665584.1">
    <property type="nucleotide sequence ID" value="NZ_LT838272.1"/>
</dbReference>
<evidence type="ECO:0000256" key="5">
    <source>
        <dbReference type="ARBA" id="ARBA00022806"/>
    </source>
</evidence>
<evidence type="ECO:0000259" key="17">
    <source>
        <dbReference type="PROSITE" id="PS51217"/>
    </source>
</evidence>
<dbReference type="EMBL" id="LT838272">
    <property type="protein sequence ID" value="SMB97880.1"/>
    <property type="molecule type" value="Genomic_DNA"/>
</dbReference>
<dbReference type="PROSITE" id="PS51198">
    <property type="entry name" value="UVRD_HELICASE_ATP_BIND"/>
    <property type="match status" value="1"/>
</dbReference>
<dbReference type="AlphaFoldDB" id="A0A1W1VXA8"/>
<dbReference type="GO" id="GO:0005829">
    <property type="term" value="C:cytosol"/>
    <property type="evidence" value="ECO:0007669"/>
    <property type="project" value="TreeGrafter"/>
</dbReference>
<comment type="similarity">
    <text evidence="13">Belongs to the helicase family. AddA subfamily.</text>
</comment>
<reference evidence="18 19" key="1">
    <citation type="submission" date="2017-04" db="EMBL/GenBank/DDBJ databases">
        <authorList>
            <person name="Afonso C.L."/>
            <person name="Miller P.J."/>
            <person name="Scott M.A."/>
            <person name="Spackman E."/>
            <person name="Goraichik I."/>
            <person name="Dimitrov K.M."/>
            <person name="Suarez D.L."/>
            <person name="Swayne D.E."/>
        </authorList>
    </citation>
    <scope>NUCLEOTIDE SEQUENCE [LARGE SCALE GENOMIC DNA]</scope>
    <source>
        <strain evidence="18 19">ToBE</strain>
    </source>
</reference>
<evidence type="ECO:0000256" key="8">
    <source>
        <dbReference type="ARBA" id="ARBA00023125"/>
    </source>
</evidence>
<evidence type="ECO:0000256" key="13">
    <source>
        <dbReference type="HAMAP-Rule" id="MF_01451"/>
    </source>
</evidence>
<dbReference type="Proteomes" id="UP000192569">
    <property type="component" value="Chromosome I"/>
</dbReference>
<feature type="domain" description="UvrD-like helicase C-terminal" evidence="17">
    <location>
        <begin position="481"/>
        <end position="795"/>
    </location>
</feature>
<dbReference type="GO" id="GO:0000724">
    <property type="term" value="P:double-strand break repair via homologous recombination"/>
    <property type="evidence" value="ECO:0007669"/>
    <property type="project" value="UniProtKB-UniRule"/>
</dbReference>
<dbReference type="InterPro" id="IPR000212">
    <property type="entry name" value="DNA_helicase_UvrD/REP"/>
</dbReference>
<name>A0A1W1VXA8_9FIRM</name>
<dbReference type="Gene3D" id="3.90.320.10">
    <property type="match status" value="1"/>
</dbReference>
<dbReference type="Pfam" id="PF12705">
    <property type="entry name" value="PDDEXK_1"/>
    <property type="match status" value="1"/>
</dbReference>
<proteinExistence type="inferred from homology"/>
<keyword evidence="6 13" id="KW-0269">Exonuclease</keyword>
<evidence type="ECO:0000256" key="11">
    <source>
        <dbReference type="ARBA" id="ARBA00034617"/>
    </source>
</evidence>
<evidence type="ECO:0000256" key="2">
    <source>
        <dbReference type="ARBA" id="ARBA00022741"/>
    </source>
</evidence>
<dbReference type="Gene3D" id="3.40.50.300">
    <property type="entry name" value="P-loop containing nucleotide triphosphate hydrolases"/>
    <property type="match status" value="4"/>
</dbReference>
<comment type="catalytic activity">
    <reaction evidence="11 13">
        <text>Couples ATP hydrolysis with the unwinding of duplex DNA by translocating in the 3'-5' direction.</text>
        <dbReference type="EC" id="5.6.2.4"/>
    </reaction>
</comment>
<keyword evidence="4 13" id="KW-0378">Hydrolase</keyword>
<dbReference type="InterPro" id="IPR011604">
    <property type="entry name" value="PDDEXK-like_dom_sf"/>
</dbReference>
<keyword evidence="2 13" id="KW-0547">Nucleotide-binding</keyword>
<dbReference type="GO" id="GO:0043138">
    <property type="term" value="F:3'-5' DNA helicase activity"/>
    <property type="evidence" value="ECO:0007669"/>
    <property type="project" value="UniProtKB-UniRule"/>
</dbReference>
<comment type="cofactor">
    <cofactor evidence="13">
        <name>Mg(2+)</name>
        <dbReference type="ChEBI" id="CHEBI:18420"/>
    </cofactor>
</comment>
<evidence type="ECO:0000256" key="15">
    <source>
        <dbReference type="SAM" id="Coils"/>
    </source>
</evidence>
<evidence type="ECO:0000256" key="6">
    <source>
        <dbReference type="ARBA" id="ARBA00022839"/>
    </source>
</evidence>
<dbReference type="InterPro" id="IPR027417">
    <property type="entry name" value="P-loop_NTPase"/>
</dbReference>
<dbReference type="Pfam" id="PF00580">
    <property type="entry name" value="UvrD-helicase"/>
    <property type="match status" value="1"/>
</dbReference>
<dbReference type="InterPro" id="IPR014017">
    <property type="entry name" value="DNA_helicase_UvrD-like_C"/>
</dbReference>
<dbReference type="NCBIfam" id="TIGR02785">
    <property type="entry name" value="addA_Gpos"/>
    <property type="match status" value="1"/>
</dbReference>
<feature type="coiled-coil region" evidence="15">
    <location>
        <begin position="221"/>
        <end position="272"/>
    </location>
</feature>
<dbReference type="FunFam" id="3.40.50.300:FF:001236">
    <property type="entry name" value="ATP-dependent helicase/nuclease subunit A"/>
    <property type="match status" value="1"/>
</dbReference>
<accession>A0A1W1VXA8</accession>
<dbReference type="PANTHER" id="PTHR11070">
    <property type="entry name" value="UVRD / RECB / PCRA DNA HELICASE FAMILY MEMBER"/>
    <property type="match status" value="1"/>
</dbReference>
<dbReference type="GO" id="GO:0016887">
    <property type="term" value="F:ATP hydrolysis activity"/>
    <property type="evidence" value="ECO:0007669"/>
    <property type="project" value="RHEA"/>
</dbReference>
<dbReference type="GO" id="GO:0008408">
    <property type="term" value="F:3'-5' exonuclease activity"/>
    <property type="evidence" value="ECO:0007669"/>
    <property type="project" value="UniProtKB-UniRule"/>
</dbReference>
<evidence type="ECO:0000313" key="19">
    <source>
        <dbReference type="Proteomes" id="UP000192569"/>
    </source>
</evidence>
<evidence type="ECO:0000256" key="12">
    <source>
        <dbReference type="ARBA" id="ARBA00048988"/>
    </source>
</evidence>
<feature type="coiled-coil region" evidence="15">
    <location>
        <begin position="537"/>
        <end position="564"/>
    </location>
</feature>
<comment type="subunit">
    <text evidence="13">Heterodimer of AddA and AddB/RexB.</text>
</comment>
<dbReference type="GO" id="GO:0003690">
    <property type="term" value="F:double-stranded DNA binding"/>
    <property type="evidence" value="ECO:0007669"/>
    <property type="project" value="UniProtKB-UniRule"/>
</dbReference>
<evidence type="ECO:0000313" key="18">
    <source>
        <dbReference type="EMBL" id="SMB97880.1"/>
    </source>
</evidence>
<dbReference type="SUPFAM" id="SSF52980">
    <property type="entry name" value="Restriction endonuclease-like"/>
    <property type="match status" value="1"/>
</dbReference>
<evidence type="ECO:0000256" key="14">
    <source>
        <dbReference type="PROSITE-ProRule" id="PRU00560"/>
    </source>
</evidence>
<keyword evidence="8 13" id="KW-0238">DNA-binding</keyword>
<dbReference type="InterPro" id="IPR014016">
    <property type="entry name" value="UvrD-like_ATP-bd"/>
</dbReference>
<organism evidence="18 19">
    <name type="scientific">Thermanaeromonas toyohensis ToBE</name>
    <dbReference type="NCBI Taxonomy" id="698762"/>
    <lineage>
        <taxon>Bacteria</taxon>
        <taxon>Bacillati</taxon>
        <taxon>Bacillota</taxon>
        <taxon>Clostridia</taxon>
        <taxon>Neomoorellales</taxon>
        <taxon>Neomoorellaceae</taxon>
        <taxon>Thermanaeromonas</taxon>
    </lineage>
</organism>
<dbReference type="EC" id="3.1.-.-" evidence="13"/>
<evidence type="ECO:0000256" key="7">
    <source>
        <dbReference type="ARBA" id="ARBA00022840"/>
    </source>
</evidence>
<keyword evidence="10 13" id="KW-0413">Isomerase</keyword>
<feature type="binding site" evidence="14">
    <location>
        <begin position="24"/>
        <end position="31"/>
    </location>
    <ligand>
        <name>ATP</name>
        <dbReference type="ChEBI" id="CHEBI:30616"/>
    </ligand>
</feature>
<evidence type="ECO:0000256" key="9">
    <source>
        <dbReference type="ARBA" id="ARBA00023204"/>
    </source>
</evidence>
<sequence length="1221" mass="139243">MNSRWTKEQLEAIHIKGCNLLISAAAGTGKTSVLIQRIINRLLNPGEKVDIDRLLVVTFTQAAASEMRERLAQALSQALTQNPSSRHLRRQLFLLEKANITTLHSFCLDLLRQYFYLLPLPPSFRVMGEAEASLFRQEILERVLEKEYAQVGEGADIFAELVDDFGGEKDDSLLQDLILRLYIFSRTHPWPDHWLEELLSSFTVNEQTQKLDELPWVRSLKETLAQEIKDLIRMAEEALNLACTSPGLSSYIETLEQDLNELNRLLRASQCSWEEFCLTGQKICFPQLRHSPKKGSKESKETILWLRQEYREKFKRWQKSYFNHNTSFTLRALHQLKPLVETLVHLVRTFGKAYQEAKETQGLVDFQDLEHYTLNLLLAPSSTPKNLIPSTLAWELKENFVEVLVDEYQDINPLQEIILQLVSRQGSGHGNLVLIGDIKQSIYRFRWAEPALFGEKLLTYSTDPGSPNHKVNLTTNFRSRPEILHAINFLFRQIMTQPLGEIEYDASAELRPGASYPQSRGCLAGPVELHLIKGESSQEAEEEIDHLQGEARLIAQRIKELIKDSWVWDEKTCTFRPLSYRDIALLLRSPQGKSNIFLEELMLAGIPVHTDTGEGYFSTPEVATILSLLKLIDNPLQDIPLASVLRSPIVGLNAKDLARIRLLKPNGDFVSAVLTMIHSGQDELARRLTEFWHKLEHWRTLARRGRLADLLWRVFRETGYYDFVGALPGGEERQANLQALIIRAEQYEKTSWRGLGGFLRFVERLQEKGEDMVEAQPLSEKENVVRLMSIHKSKGLEFPVVIVAGLGSQFNFKDLYRNILIHKDLGVGIEIVEPEKRLVYPTLMYLATRNRLHREALAEELRILYVALTRAKEKLILVGSVRGWEGKIRTWCRWATFSDIRFPGTMLLEAKNYLDWIVPAVARHRDGEPLRKEAGGISLASSPLAKDPSSWQISIWCPQDLTRSLEQETYSNSNSILLTSLQNLTPIPTSSSCKEEVAGALSWVYPYYKACSLPSKVTVSDLKKLPEEPFPRPFVKRKPRFISQSKDLSPLEVGSAFHLVMQHLDLRGDLTPLGLSKQIQAMVEREILTPEQAASVSLESIAKFFQSQLGKRVLAAKIIEREVPFTLGLPANKLYPELGEEGFKEKVVLQGIIDCLAYEDEGWLLIDYKAERLEGAPIEIAVTKYKKQLEFYALAVEAIYGQKVKDKYLYFFEGGIAVRCP</sequence>
<dbReference type="GO" id="GO:0005524">
    <property type="term" value="F:ATP binding"/>
    <property type="evidence" value="ECO:0007669"/>
    <property type="project" value="UniProtKB-UniRule"/>
</dbReference>
<comment type="function">
    <text evidence="13">The heterodimer acts as both an ATP-dependent DNA helicase and an ATP-dependent, dual-direction single-stranded exonuclease. Recognizes the chi site generating a DNA molecule suitable for the initiation of homologous recombination. The AddA nuclease domain is required for chi fragment generation; this subunit has the helicase and 3' -&gt; 5' nuclease activities.</text>
</comment>
<dbReference type="OrthoDB" id="9810135at2"/>
<dbReference type="SUPFAM" id="SSF52540">
    <property type="entry name" value="P-loop containing nucleoside triphosphate hydrolases"/>
    <property type="match status" value="1"/>
</dbReference>
<keyword evidence="7 13" id="KW-0067">ATP-binding</keyword>
<evidence type="ECO:0000259" key="16">
    <source>
        <dbReference type="PROSITE" id="PS51198"/>
    </source>
</evidence>
<dbReference type="InterPro" id="IPR038726">
    <property type="entry name" value="PDDEXK_AddAB-type"/>
</dbReference>
<dbReference type="PANTHER" id="PTHR11070:SF48">
    <property type="entry name" value="ATP-DEPENDENT HELICASE_NUCLEASE SUBUNIT A"/>
    <property type="match status" value="1"/>
</dbReference>
<dbReference type="InterPro" id="IPR014152">
    <property type="entry name" value="AddA"/>
</dbReference>
<dbReference type="Pfam" id="PF13361">
    <property type="entry name" value="UvrD_C"/>
    <property type="match status" value="1"/>
</dbReference>
<keyword evidence="3 13" id="KW-0227">DNA damage</keyword>
<feature type="domain" description="UvrD-like helicase ATP-binding" evidence="16">
    <location>
        <begin position="3"/>
        <end position="480"/>
    </location>
</feature>
<keyword evidence="9 13" id="KW-0234">DNA repair</keyword>
<dbReference type="PROSITE" id="PS51217">
    <property type="entry name" value="UVRD_HELICASE_CTER"/>
    <property type="match status" value="1"/>
</dbReference>
<evidence type="ECO:0000256" key="10">
    <source>
        <dbReference type="ARBA" id="ARBA00023235"/>
    </source>
</evidence>
<protein>
    <recommendedName>
        <fullName evidence="13">ATP-dependent helicase/nuclease subunit A</fullName>
        <ecNumber evidence="13">3.1.-.-</ecNumber>
        <ecNumber evidence="13">5.6.2.4</ecNumber>
    </recommendedName>
    <alternativeName>
        <fullName evidence="13">ATP-dependent helicase/nuclease AddA</fullName>
    </alternativeName>
    <alternativeName>
        <fullName evidence="13">DNA 3'-5' helicase AddA</fullName>
    </alternativeName>
</protein>
<keyword evidence="5 13" id="KW-0347">Helicase</keyword>
<evidence type="ECO:0000256" key="3">
    <source>
        <dbReference type="ARBA" id="ARBA00022763"/>
    </source>
</evidence>
<keyword evidence="1 13" id="KW-0540">Nuclease</keyword>
<dbReference type="STRING" id="698762.SAMN00808754_2007"/>
<keyword evidence="19" id="KW-1185">Reference proteome</keyword>
<dbReference type="EC" id="5.6.2.4" evidence="13"/>
<gene>
    <name evidence="13" type="primary">addA</name>
    <name evidence="18" type="ORF">SAMN00808754_2007</name>
</gene>
<evidence type="ECO:0000256" key="4">
    <source>
        <dbReference type="ARBA" id="ARBA00022801"/>
    </source>
</evidence>
<keyword evidence="15" id="KW-0175">Coiled coil</keyword>
<dbReference type="InterPro" id="IPR011335">
    <property type="entry name" value="Restrct_endonuc-II-like"/>
</dbReference>
<evidence type="ECO:0000256" key="1">
    <source>
        <dbReference type="ARBA" id="ARBA00022722"/>
    </source>
</evidence>
<dbReference type="GO" id="GO:0033202">
    <property type="term" value="C:DNA helicase complex"/>
    <property type="evidence" value="ECO:0007669"/>
    <property type="project" value="TreeGrafter"/>
</dbReference>
<comment type="catalytic activity">
    <reaction evidence="12 13">
        <text>ATP + H2O = ADP + phosphate + H(+)</text>
        <dbReference type="Rhea" id="RHEA:13065"/>
        <dbReference type="ChEBI" id="CHEBI:15377"/>
        <dbReference type="ChEBI" id="CHEBI:15378"/>
        <dbReference type="ChEBI" id="CHEBI:30616"/>
        <dbReference type="ChEBI" id="CHEBI:43474"/>
        <dbReference type="ChEBI" id="CHEBI:456216"/>
        <dbReference type="EC" id="5.6.2.4"/>
    </reaction>
</comment>
<dbReference type="HAMAP" id="MF_01451">
    <property type="entry name" value="AddA"/>
    <property type="match status" value="1"/>
</dbReference>